<proteinExistence type="predicted"/>
<protein>
    <submittedName>
        <fullName evidence="1">Uncharacterized protein</fullName>
    </submittedName>
</protein>
<keyword evidence="2" id="KW-1185">Reference proteome</keyword>
<organism evidence="1 2">
    <name type="scientific">Trichophyton tonsurans (strain CBS 112818)</name>
    <name type="common">Scalp ringworm fungus</name>
    <dbReference type="NCBI Taxonomy" id="647933"/>
    <lineage>
        <taxon>Eukaryota</taxon>
        <taxon>Fungi</taxon>
        <taxon>Dikarya</taxon>
        <taxon>Ascomycota</taxon>
        <taxon>Pezizomycotina</taxon>
        <taxon>Eurotiomycetes</taxon>
        <taxon>Eurotiomycetidae</taxon>
        <taxon>Onygenales</taxon>
        <taxon>Arthrodermataceae</taxon>
        <taxon>Trichophyton</taxon>
    </lineage>
</organism>
<sequence>MADKASKRLHPRVRVGGARLSYVNIDGQHVKDQEAKDILPYIPTYAIIHIPILHGMGGMVIPLQRYTCSIVHPMVGRPSHHVDPLLIYKLSTTRRQANPPCNNLQPILLVAWQPDSYIIIIIIQQFGRCSSPLLLSSLPFWQPMPQAVLSDVPTN</sequence>
<name>F2S3N8_TRIT1</name>
<evidence type="ECO:0000313" key="2">
    <source>
        <dbReference type="Proteomes" id="UP000009172"/>
    </source>
</evidence>
<dbReference type="EMBL" id="GG698508">
    <property type="protein sequence ID" value="EGD98187.1"/>
    <property type="molecule type" value="Genomic_DNA"/>
</dbReference>
<dbReference type="HOGENOM" id="CLU_1696783_0_0_1"/>
<dbReference type="AlphaFoldDB" id="F2S3N8"/>
<reference evidence="2" key="1">
    <citation type="journal article" date="2012" name="MBio">
        <title>Comparative genome analysis of Trichophyton rubrum and related dermatophytes reveals candidate genes involved in infection.</title>
        <authorList>
            <person name="Martinez D.A."/>
            <person name="Oliver B.G."/>
            <person name="Graeser Y."/>
            <person name="Goldberg J.M."/>
            <person name="Li W."/>
            <person name="Martinez-Rossi N.M."/>
            <person name="Monod M."/>
            <person name="Shelest E."/>
            <person name="Barton R.C."/>
            <person name="Birch E."/>
            <person name="Brakhage A.A."/>
            <person name="Chen Z."/>
            <person name="Gurr S.J."/>
            <person name="Heiman D."/>
            <person name="Heitman J."/>
            <person name="Kosti I."/>
            <person name="Rossi A."/>
            <person name="Saif S."/>
            <person name="Samalova M."/>
            <person name="Saunders C.W."/>
            <person name="Shea T."/>
            <person name="Summerbell R.C."/>
            <person name="Xu J."/>
            <person name="Young S."/>
            <person name="Zeng Q."/>
            <person name="Birren B.W."/>
            <person name="Cuomo C.A."/>
            <person name="White T.C."/>
        </authorList>
    </citation>
    <scope>NUCLEOTIDE SEQUENCE [LARGE SCALE GENOMIC DNA]</scope>
    <source>
        <strain evidence="2">CBS 112818</strain>
    </source>
</reference>
<evidence type="ECO:0000313" key="1">
    <source>
        <dbReference type="EMBL" id="EGD98187.1"/>
    </source>
</evidence>
<accession>F2S3N8</accession>
<gene>
    <name evidence="1" type="ORF">TESG_05573</name>
</gene>
<dbReference type="Proteomes" id="UP000009172">
    <property type="component" value="Unassembled WGS sequence"/>
</dbReference>